<evidence type="ECO:0008006" key="3">
    <source>
        <dbReference type="Google" id="ProtNLM"/>
    </source>
</evidence>
<protein>
    <recommendedName>
        <fullName evidence="3">Tetratricopeptide repeat protein</fullName>
    </recommendedName>
</protein>
<evidence type="ECO:0000313" key="2">
    <source>
        <dbReference type="Proteomes" id="UP000484076"/>
    </source>
</evidence>
<name>A0A8X8KL79_9RHOB</name>
<dbReference type="RefSeq" id="WP_174539818.1">
    <property type="nucleotide sequence ID" value="NZ_WHUT02000006.1"/>
</dbReference>
<gene>
    <name evidence="1" type="ORF">GEU84_011600</name>
</gene>
<reference evidence="1" key="1">
    <citation type="submission" date="2020-05" db="EMBL/GenBank/DDBJ databases">
        <title>Fertoebacter nigrum gen. nov., sp. nov., a new member of the family Rhodobacteraceae.</title>
        <authorList>
            <person name="Szuroczki S."/>
            <person name="Abbaszade G."/>
            <person name="Buni D."/>
            <person name="Schumann P."/>
            <person name="Toth E."/>
        </authorList>
    </citation>
    <scope>NUCLEOTIDE SEQUENCE</scope>
    <source>
        <strain evidence="1">RG-N-1a</strain>
    </source>
</reference>
<evidence type="ECO:0000313" key="1">
    <source>
        <dbReference type="EMBL" id="NUB45034.1"/>
    </source>
</evidence>
<proteinExistence type="predicted"/>
<dbReference type="AlphaFoldDB" id="A0A8X8KL79"/>
<organism evidence="1 2">
    <name type="scientific">Fertoeibacter niger</name>
    <dbReference type="NCBI Taxonomy" id="2656921"/>
    <lineage>
        <taxon>Bacteria</taxon>
        <taxon>Pseudomonadati</taxon>
        <taxon>Pseudomonadota</taxon>
        <taxon>Alphaproteobacteria</taxon>
        <taxon>Rhodobacterales</taxon>
        <taxon>Paracoccaceae</taxon>
        <taxon>Fertoeibacter</taxon>
    </lineage>
</organism>
<dbReference type="Gene3D" id="1.25.40.10">
    <property type="entry name" value="Tetratricopeptide repeat domain"/>
    <property type="match status" value="1"/>
</dbReference>
<dbReference type="InterPro" id="IPR011990">
    <property type="entry name" value="TPR-like_helical_dom_sf"/>
</dbReference>
<comment type="caution">
    <text evidence="1">The sequence shown here is derived from an EMBL/GenBank/DDBJ whole genome shotgun (WGS) entry which is preliminary data.</text>
</comment>
<keyword evidence="2" id="KW-1185">Reference proteome</keyword>
<dbReference type="EMBL" id="WHUT02000006">
    <property type="protein sequence ID" value="NUB45034.1"/>
    <property type="molecule type" value="Genomic_DNA"/>
</dbReference>
<dbReference type="Proteomes" id="UP000484076">
    <property type="component" value="Unassembled WGS sequence"/>
</dbReference>
<sequence>MLDDVEHIHDAAVAGALAETIQLLTRKGAKILLTGSSRPNLTMLRSCGLATNACIELGALSEAEIEQLVALLGGNPNDWGRYIHIASSGGHPQLAHALALGLAERGWPESEFRSLAALLGHDAATREVLDDTRRRIMGEIPEGARDLLYRLSLLIGVFDRQTVLALARPSPPVARPGEAFDRLLGPWIERVGNDEFRASPLIRGSAEAMLPKEEITALHAAAARDHTARKSLRADKLDPIFTYALLGREERSLTLAAFAVLSAPHADLQMLAESSTVFCHYTSLTGQFPNPTPLHAIVRSAQLLLLAASGQTEKLRTAWGLFHEELSAIPHETFSDSEVKGADSLHLYVLWKLLGLEGAIEVLTDLPDACLVFGDLMAVSPIALDDLPAASADAPIGNRAAAFFFQLQLGQAKSVAALIRTFEALKRRTEAERMTLLATLPAEFINDELAVRGPWMTLFKKGERGTESLAQEYLRLAELLDRQEEVGFMLGAVETAAIILDEDLGKGAAALAVVEGALARHPGNVRLLRALSRIHFHAHRYPEQLAIGMRLEEAVEFGAIELAHFQRELAVGLANLGQNEEAARLFERAARNAGAVALPSMANMAAGLLADAAVQHVFAGRGPAVLALLAEALPLIDTRRTNNEFDDVALRKLFGHTVVWARMELFGTKGGTGELRLSMVAGANSNSAKHQDLLTTKSGPVEVLWYMLADLEALLGVDHGIGRAIDKPNWDARALFELELSRPVTQLRAAIRNENGQLIGEALARVIDVEAALSTLDGARPIGDDFNFSRGRVPILSEVAFAAVRHNYTVYPLAVFIRMSLRGNAAEASILLQTIASASRPVFSPEQVGNIRDLSKARPIEDFLSVALSVAQSVENSSVPAIDQLFLITLRLVENDNNPIAGEVVSHAADWLERSWREALNRQSFRLKNPQLARPLVEAALATTRPPCSRFAKLLLVIEPYLSVRLSRELRDRVQANAAD</sequence>
<accession>A0A8X8KL79</accession>